<comment type="similarity">
    <text evidence="4">Belongs to the glycosyl hydrolase 18 family.</text>
</comment>
<dbReference type="GO" id="GO:0008061">
    <property type="term" value="F:chitin binding"/>
    <property type="evidence" value="ECO:0007669"/>
    <property type="project" value="InterPro"/>
</dbReference>
<feature type="domain" description="GH18" evidence="6">
    <location>
        <begin position="49"/>
        <end position="382"/>
    </location>
</feature>
<keyword evidence="8" id="KW-1185">Reference proteome</keyword>
<dbReference type="InterPro" id="IPR017853">
    <property type="entry name" value="GH"/>
</dbReference>
<dbReference type="InterPro" id="IPR001223">
    <property type="entry name" value="Glyco_hydro18_cat"/>
</dbReference>
<evidence type="ECO:0000256" key="2">
    <source>
        <dbReference type="ARBA" id="ARBA00023295"/>
    </source>
</evidence>
<sequence length="484" mass="54029">MKNSCIILAFCMAMTACQKNTNSAITQLPKNKNIASYSGPSTPVALPDFLIGGYLPYWGIGTYQAYAYEHINMLYLITTISQKTVTEEKGLIWGDNDASPTAYQQPPLADILSFVRSKNPDIRIVLALSDLHNNDVQRAATATLFNNTNRAQTIQYLMRAYVDSFQLDGIDIDFEDSSLDPGFIGANYPLFIRDLATALHDSTARGRRKICTVSLAIGDHSRSNINQDVYQNADLLGIQDYGREKMDYLQAEPNRNLATVSDTWAQKVSKNKLAFGIGLWSQYANTSGTGAGDGMSYEALLKLQPADTTFTPYLTTYFNAPGKPSGYVQRYNSLYETRRKAEYLKAHQFRGLFTWDITKDAVDSNYRRYSLLKLLHEWNTNPLQYKPITGFTRQDYYSSSQSIVGGFHSLTASSTNWVGIYELNTGNSIGYYQYLANSSSGSFTIPASVVQTLTTNKLYILRFYNGAGGIGLTFLGTSHPFYKI</sequence>
<dbReference type="SMART" id="SM00636">
    <property type="entry name" value="Glyco_18"/>
    <property type="match status" value="1"/>
</dbReference>
<feature type="chain" id="PRO_5011588819" evidence="5">
    <location>
        <begin position="19"/>
        <end position="484"/>
    </location>
</feature>
<feature type="signal peptide" evidence="5">
    <location>
        <begin position="1"/>
        <end position="18"/>
    </location>
</feature>
<dbReference type="GO" id="GO:0005975">
    <property type="term" value="P:carbohydrate metabolic process"/>
    <property type="evidence" value="ECO:0007669"/>
    <property type="project" value="InterPro"/>
</dbReference>
<dbReference type="RefSeq" id="WP_143059155.1">
    <property type="nucleotide sequence ID" value="NZ_FOJG01000001.1"/>
</dbReference>
<evidence type="ECO:0000313" key="8">
    <source>
        <dbReference type="Proteomes" id="UP000199310"/>
    </source>
</evidence>
<dbReference type="InterPro" id="IPR001579">
    <property type="entry name" value="Glyco_hydro_18_chit_AS"/>
</dbReference>
<name>A0A1I0RH06_9BACT</name>
<dbReference type="SUPFAM" id="SSF51445">
    <property type="entry name" value="(Trans)glycosidases"/>
    <property type="match status" value="1"/>
</dbReference>
<dbReference type="Proteomes" id="UP000199310">
    <property type="component" value="Unassembled WGS sequence"/>
</dbReference>
<keyword evidence="5" id="KW-0732">Signal</keyword>
<dbReference type="Pfam" id="PF00704">
    <property type="entry name" value="Glyco_hydro_18"/>
    <property type="match status" value="1"/>
</dbReference>
<organism evidence="7 8">
    <name type="scientific">Chitinophaga arvensicola</name>
    <dbReference type="NCBI Taxonomy" id="29529"/>
    <lineage>
        <taxon>Bacteria</taxon>
        <taxon>Pseudomonadati</taxon>
        <taxon>Bacteroidota</taxon>
        <taxon>Chitinophagia</taxon>
        <taxon>Chitinophagales</taxon>
        <taxon>Chitinophagaceae</taxon>
        <taxon>Chitinophaga</taxon>
    </lineage>
</organism>
<dbReference type="InterPro" id="IPR011583">
    <property type="entry name" value="Chitinase_II/V-like_cat"/>
</dbReference>
<protein>
    <submittedName>
        <fullName evidence="7">Glycosyl hydrolases family 18</fullName>
    </submittedName>
</protein>
<dbReference type="PROSITE" id="PS51910">
    <property type="entry name" value="GH18_2"/>
    <property type="match status" value="1"/>
</dbReference>
<evidence type="ECO:0000256" key="4">
    <source>
        <dbReference type="RuleBase" id="RU004453"/>
    </source>
</evidence>
<gene>
    <name evidence="7" type="ORF">SAMN04488122_2827</name>
</gene>
<proteinExistence type="inferred from homology"/>
<dbReference type="GO" id="GO:0004553">
    <property type="term" value="F:hydrolase activity, hydrolyzing O-glycosyl compounds"/>
    <property type="evidence" value="ECO:0007669"/>
    <property type="project" value="InterPro"/>
</dbReference>
<reference evidence="8" key="1">
    <citation type="submission" date="2016-10" db="EMBL/GenBank/DDBJ databases">
        <authorList>
            <person name="Varghese N."/>
            <person name="Submissions S."/>
        </authorList>
    </citation>
    <scope>NUCLEOTIDE SEQUENCE [LARGE SCALE GENOMIC DNA]</scope>
    <source>
        <strain evidence="8">DSM 3695</strain>
    </source>
</reference>
<dbReference type="PROSITE" id="PS01095">
    <property type="entry name" value="GH18_1"/>
    <property type="match status" value="1"/>
</dbReference>
<dbReference type="Gene3D" id="3.20.20.80">
    <property type="entry name" value="Glycosidases"/>
    <property type="match status" value="1"/>
</dbReference>
<dbReference type="Gene3D" id="3.40.5.30">
    <property type="entry name" value="(Trans)glycosidases - domain 2"/>
    <property type="match status" value="1"/>
</dbReference>
<keyword evidence="2 3" id="KW-0326">Glycosidase</keyword>
<evidence type="ECO:0000313" key="7">
    <source>
        <dbReference type="EMBL" id="SEW40183.1"/>
    </source>
</evidence>
<evidence type="ECO:0000256" key="3">
    <source>
        <dbReference type="RuleBase" id="RU000489"/>
    </source>
</evidence>
<dbReference type="AlphaFoldDB" id="A0A1I0RH06"/>
<accession>A0A1I0RH06</accession>
<evidence type="ECO:0000256" key="5">
    <source>
        <dbReference type="SAM" id="SignalP"/>
    </source>
</evidence>
<evidence type="ECO:0000259" key="6">
    <source>
        <dbReference type="PROSITE" id="PS51910"/>
    </source>
</evidence>
<dbReference type="STRING" id="29529.SAMN04488122_2827"/>
<dbReference type="PROSITE" id="PS51257">
    <property type="entry name" value="PROKAR_LIPOPROTEIN"/>
    <property type="match status" value="1"/>
</dbReference>
<dbReference type="OrthoDB" id="9768039at2"/>
<keyword evidence="1 3" id="KW-0378">Hydrolase</keyword>
<evidence type="ECO:0000256" key="1">
    <source>
        <dbReference type="ARBA" id="ARBA00022801"/>
    </source>
</evidence>
<dbReference type="EMBL" id="FOJG01000001">
    <property type="protein sequence ID" value="SEW40183.1"/>
    <property type="molecule type" value="Genomic_DNA"/>
</dbReference>